<feature type="transmembrane region" description="Helical" evidence="9">
    <location>
        <begin position="296"/>
        <end position="312"/>
    </location>
</feature>
<proteinExistence type="predicted"/>
<keyword evidence="13" id="KW-1185">Reference proteome</keyword>
<organism evidence="12 13">
    <name type="scientific">Georgfuchsia toluolica</name>
    <dbReference type="NCBI Taxonomy" id="424218"/>
    <lineage>
        <taxon>Bacteria</taxon>
        <taxon>Pseudomonadati</taxon>
        <taxon>Pseudomonadota</taxon>
        <taxon>Betaproteobacteria</taxon>
        <taxon>Nitrosomonadales</taxon>
        <taxon>Sterolibacteriaceae</taxon>
        <taxon>Georgfuchsia</taxon>
    </lineage>
</organism>
<feature type="domain" description="Aminoarabinose transferase C-terminal" evidence="11">
    <location>
        <begin position="441"/>
        <end position="542"/>
    </location>
</feature>
<feature type="transmembrane region" description="Helical" evidence="9">
    <location>
        <begin position="318"/>
        <end position="335"/>
    </location>
</feature>
<accession>A0A916NH66</accession>
<feature type="region of interest" description="Disordered" evidence="8">
    <location>
        <begin position="541"/>
        <end position="563"/>
    </location>
</feature>
<evidence type="ECO:0000256" key="8">
    <source>
        <dbReference type="SAM" id="MobiDB-lite"/>
    </source>
</evidence>
<sequence>MRLSNRAIWLLWIALFAVWFGTLDYRKLIRPDEGRYAEIPREMVASGDWLTPRLNGFKYFEKPTLQYWATATAYEVFGEDEWTARLWPALTGFLSVLLAAWTGRRLWGAQAGNLAAAILASTLCYVIMSHIITLDMGLSFFLQMAWTAFLFAQQGDAKTSRHWMWLLWTALALAVLSKGLVALVLCGATLVAYTLFNRDFSPWKRLAPCSGLALFLAIAAPWFIAVSIANPEFARFFFIHEHFERFLTTAHRRYQPDWYFLQIYALGALPWTFLLLHALFKSWRRDITVTFQTQRFLALWVLITFGFFSVSSSKLPPYILPIFPALALLGGRHLAELPRRQLLSHLAVLAVLVIAAIAFLPRIMERAGTETTAAMLNGYLHWLLTSSTLLLAAIFAAMLLTVKQHNAAALLALAVGATIAGFGTLLGHQNLALSNSAFHVATQVKPLLTPGVPFYSVNKYEQTLPFYIKRTVTLVNYQGELAFGIKQEPDKWVPTTAEFKQRWASDRDAFAIMSIDNYNGLAAEQLPMSEIARDTRNVIVRKNNSPPTPRSRSGGDGCSAAQNAASASMADSFLGQPCERATQ</sequence>
<dbReference type="GO" id="GO:0009103">
    <property type="term" value="P:lipopolysaccharide biosynthetic process"/>
    <property type="evidence" value="ECO:0007669"/>
    <property type="project" value="UniProtKB-ARBA"/>
</dbReference>
<dbReference type="EMBL" id="CAJQUM010000001">
    <property type="protein sequence ID" value="CAG4882984.1"/>
    <property type="molecule type" value="Genomic_DNA"/>
</dbReference>
<feature type="transmembrane region" description="Helical" evidence="9">
    <location>
        <begin position="342"/>
        <end position="360"/>
    </location>
</feature>
<dbReference type="InterPro" id="IPR050297">
    <property type="entry name" value="LipidA_mod_glycosyltrf_83"/>
</dbReference>
<comment type="subcellular location">
    <subcellularLocation>
        <location evidence="1">Cell membrane</location>
        <topology evidence="1">Multi-pass membrane protein</topology>
    </subcellularLocation>
</comment>
<keyword evidence="4 12" id="KW-0808">Transferase</keyword>
<dbReference type="InterPro" id="IPR040845">
    <property type="entry name" value="Arnt_C"/>
</dbReference>
<name>A0A916NH66_9PROT</name>
<evidence type="ECO:0000256" key="5">
    <source>
        <dbReference type="ARBA" id="ARBA00022692"/>
    </source>
</evidence>
<dbReference type="RefSeq" id="WP_220634995.1">
    <property type="nucleotide sequence ID" value="NZ_CAJQUM010000001.1"/>
</dbReference>
<dbReference type="PANTHER" id="PTHR33908:SF3">
    <property type="entry name" value="UNDECAPRENYL PHOSPHATE-ALPHA-4-AMINO-4-DEOXY-L-ARABINOSE ARABINOSYL TRANSFERASE"/>
    <property type="match status" value="1"/>
</dbReference>
<feature type="transmembrane region" description="Helical" evidence="9">
    <location>
        <begin position="207"/>
        <end position="229"/>
    </location>
</feature>
<dbReference type="GO" id="GO:0000030">
    <property type="term" value="F:mannosyltransferase activity"/>
    <property type="evidence" value="ECO:0007669"/>
    <property type="project" value="InterPro"/>
</dbReference>
<feature type="transmembrane region" description="Helical" evidence="9">
    <location>
        <begin position="407"/>
        <end position="426"/>
    </location>
</feature>
<dbReference type="Proteomes" id="UP000742786">
    <property type="component" value="Unassembled WGS sequence"/>
</dbReference>
<feature type="transmembrane region" description="Helical" evidence="9">
    <location>
        <begin position="7"/>
        <end position="23"/>
    </location>
</feature>
<evidence type="ECO:0000259" key="10">
    <source>
        <dbReference type="Pfam" id="PF02366"/>
    </source>
</evidence>
<evidence type="ECO:0000256" key="6">
    <source>
        <dbReference type="ARBA" id="ARBA00022989"/>
    </source>
</evidence>
<dbReference type="Pfam" id="PF02366">
    <property type="entry name" value="PMT"/>
    <property type="match status" value="1"/>
</dbReference>
<protein>
    <submittedName>
        <fullName evidence="12">Polymyxin resistance protein ArnT, undecaprenyl phosphate-alpha-L-Ara4N transferase Melittin resistance protein PqaB</fullName>
    </submittedName>
</protein>
<evidence type="ECO:0000256" key="1">
    <source>
        <dbReference type="ARBA" id="ARBA00004651"/>
    </source>
</evidence>
<dbReference type="GO" id="GO:0006493">
    <property type="term" value="P:protein O-linked glycosylation"/>
    <property type="evidence" value="ECO:0007669"/>
    <property type="project" value="InterPro"/>
</dbReference>
<evidence type="ECO:0000313" key="13">
    <source>
        <dbReference type="Proteomes" id="UP000742786"/>
    </source>
</evidence>
<evidence type="ECO:0000313" key="12">
    <source>
        <dbReference type="EMBL" id="CAG4882984.1"/>
    </source>
</evidence>
<keyword evidence="2" id="KW-1003">Cell membrane</keyword>
<dbReference type="Pfam" id="PF18583">
    <property type="entry name" value="Arnt_C"/>
    <property type="match status" value="1"/>
</dbReference>
<keyword evidence="7 9" id="KW-0472">Membrane</keyword>
<dbReference type="GO" id="GO:0010041">
    <property type="term" value="P:response to iron(III) ion"/>
    <property type="evidence" value="ECO:0007669"/>
    <property type="project" value="TreeGrafter"/>
</dbReference>
<dbReference type="InterPro" id="IPR003342">
    <property type="entry name" value="ArnT-like_N"/>
</dbReference>
<dbReference type="GO" id="GO:0005886">
    <property type="term" value="C:plasma membrane"/>
    <property type="evidence" value="ECO:0007669"/>
    <property type="project" value="UniProtKB-SubCell"/>
</dbReference>
<gene>
    <name evidence="12" type="ORF">GTOL_10866</name>
</gene>
<keyword evidence="3" id="KW-0328">Glycosyltransferase</keyword>
<feature type="transmembrane region" description="Helical" evidence="9">
    <location>
        <begin position="380"/>
        <end position="400"/>
    </location>
</feature>
<dbReference type="PANTHER" id="PTHR33908">
    <property type="entry name" value="MANNOSYLTRANSFERASE YKCB-RELATED"/>
    <property type="match status" value="1"/>
</dbReference>
<feature type="transmembrane region" description="Helical" evidence="9">
    <location>
        <begin position="114"/>
        <end position="142"/>
    </location>
</feature>
<evidence type="ECO:0000256" key="4">
    <source>
        <dbReference type="ARBA" id="ARBA00022679"/>
    </source>
</evidence>
<keyword evidence="6 9" id="KW-1133">Transmembrane helix</keyword>
<keyword evidence="5 9" id="KW-0812">Transmembrane</keyword>
<feature type="transmembrane region" description="Helical" evidence="9">
    <location>
        <begin position="162"/>
        <end position="195"/>
    </location>
</feature>
<evidence type="ECO:0000256" key="2">
    <source>
        <dbReference type="ARBA" id="ARBA00022475"/>
    </source>
</evidence>
<dbReference type="AlphaFoldDB" id="A0A916NH66"/>
<evidence type="ECO:0000259" key="11">
    <source>
        <dbReference type="Pfam" id="PF18583"/>
    </source>
</evidence>
<feature type="transmembrane region" description="Helical" evidence="9">
    <location>
        <begin position="258"/>
        <end position="276"/>
    </location>
</feature>
<reference evidence="12" key="1">
    <citation type="submission" date="2021-04" db="EMBL/GenBank/DDBJ databases">
        <authorList>
            <person name="Hornung B."/>
        </authorList>
    </citation>
    <scope>NUCLEOTIDE SEQUENCE</scope>
    <source>
        <strain evidence="12">G5G6</strain>
    </source>
</reference>
<feature type="transmembrane region" description="Helical" evidence="9">
    <location>
        <begin position="84"/>
        <end position="102"/>
    </location>
</feature>
<evidence type="ECO:0000256" key="9">
    <source>
        <dbReference type="SAM" id="Phobius"/>
    </source>
</evidence>
<feature type="domain" description="ArnT-like N-terminal" evidence="10">
    <location>
        <begin position="20"/>
        <end position="234"/>
    </location>
</feature>
<comment type="caution">
    <text evidence="12">The sequence shown here is derived from an EMBL/GenBank/DDBJ whole genome shotgun (WGS) entry which is preliminary data.</text>
</comment>
<evidence type="ECO:0000256" key="3">
    <source>
        <dbReference type="ARBA" id="ARBA00022676"/>
    </source>
</evidence>
<dbReference type="GO" id="GO:0016763">
    <property type="term" value="F:pentosyltransferase activity"/>
    <property type="evidence" value="ECO:0007669"/>
    <property type="project" value="TreeGrafter"/>
</dbReference>
<evidence type="ECO:0000256" key="7">
    <source>
        <dbReference type="ARBA" id="ARBA00023136"/>
    </source>
</evidence>